<dbReference type="GO" id="GO:0004896">
    <property type="term" value="F:cytokine receptor activity"/>
    <property type="evidence" value="ECO:0007669"/>
    <property type="project" value="TreeGrafter"/>
</dbReference>
<keyword evidence="1" id="KW-0812">Transmembrane</keyword>
<evidence type="ECO:0000256" key="2">
    <source>
        <dbReference type="SAM" id="SignalP"/>
    </source>
</evidence>
<keyword evidence="1" id="KW-0472">Membrane</keyword>
<gene>
    <name evidence="5" type="ORF">G5714_005539</name>
</gene>
<evidence type="ECO:0000313" key="6">
    <source>
        <dbReference type="Proteomes" id="UP000579812"/>
    </source>
</evidence>
<organism evidence="5 6">
    <name type="scientific">Onychostoma macrolepis</name>
    <dbReference type="NCBI Taxonomy" id="369639"/>
    <lineage>
        <taxon>Eukaryota</taxon>
        <taxon>Metazoa</taxon>
        <taxon>Chordata</taxon>
        <taxon>Craniata</taxon>
        <taxon>Vertebrata</taxon>
        <taxon>Euteleostomi</taxon>
        <taxon>Actinopterygii</taxon>
        <taxon>Neopterygii</taxon>
        <taxon>Teleostei</taxon>
        <taxon>Ostariophysi</taxon>
        <taxon>Cypriniformes</taxon>
        <taxon>Cyprinidae</taxon>
        <taxon>Acrossocheilinae</taxon>
        <taxon>Onychostoma</taxon>
    </lineage>
</organism>
<dbReference type="Pfam" id="PF09294">
    <property type="entry name" value="Interfer-bind"/>
    <property type="match status" value="1"/>
</dbReference>
<feature type="domain" description="Fibronectin type-III" evidence="3">
    <location>
        <begin position="5"/>
        <end position="101"/>
    </location>
</feature>
<evidence type="ECO:0000313" key="5">
    <source>
        <dbReference type="EMBL" id="KAF4112994.1"/>
    </source>
</evidence>
<dbReference type="InterPro" id="IPR003961">
    <property type="entry name" value="FN3_dom"/>
</dbReference>
<feature type="transmembrane region" description="Helical" evidence="1">
    <location>
        <begin position="220"/>
        <end position="243"/>
    </location>
</feature>
<evidence type="ECO:0000259" key="4">
    <source>
        <dbReference type="Pfam" id="PF09294"/>
    </source>
</evidence>
<dbReference type="GO" id="GO:0005886">
    <property type="term" value="C:plasma membrane"/>
    <property type="evidence" value="ECO:0007669"/>
    <property type="project" value="TreeGrafter"/>
</dbReference>
<proteinExistence type="predicted"/>
<dbReference type="EMBL" id="JAAMOB010000005">
    <property type="protein sequence ID" value="KAF4112994.1"/>
    <property type="molecule type" value="Genomic_DNA"/>
</dbReference>
<comment type="caution">
    <text evidence="5">The sequence shown here is derived from an EMBL/GenBank/DDBJ whole genome shotgun (WGS) entry which is preliminary data.</text>
</comment>
<feature type="signal peptide" evidence="2">
    <location>
        <begin position="1"/>
        <end position="22"/>
    </location>
</feature>
<dbReference type="InterPro" id="IPR013783">
    <property type="entry name" value="Ig-like_fold"/>
</dbReference>
<feature type="domain" description="Interferon/interleukin receptor" evidence="4">
    <location>
        <begin position="117"/>
        <end position="207"/>
    </location>
</feature>
<feature type="chain" id="PRO_5029510772" evidence="2">
    <location>
        <begin position="23"/>
        <end position="322"/>
    </location>
</feature>
<keyword evidence="2" id="KW-0732">Signal</keyword>
<dbReference type="AlphaFoldDB" id="A0A7J6D1E2"/>
<evidence type="ECO:0000256" key="1">
    <source>
        <dbReference type="SAM" id="Phobius"/>
    </source>
</evidence>
<reference evidence="5 6" key="1">
    <citation type="submission" date="2020-04" db="EMBL/GenBank/DDBJ databases">
        <title>Chromosome-level genome assembly of a cyprinid fish Onychostoma macrolepis by integration of Nanopore Sequencing, Bionano and Hi-C technology.</title>
        <authorList>
            <person name="Wang D."/>
        </authorList>
    </citation>
    <scope>NUCLEOTIDE SEQUENCE [LARGE SCALE GENOMIC DNA]</scope>
    <source>
        <strain evidence="5">SWU-2019</strain>
        <tissue evidence="5">Muscle</tissue>
    </source>
</reference>
<dbReference type="CDD" id="cd00063">
    <property type="entry name" value="FN3"/>
    <property type="match status" value="1"/>
</dbReference>
<dbReference type="OrthoDB" id="9932619at2759"/>
<dbReference type="InterPro" id="IPR050650">
    <property type="entry name" value="Type-II_Cytokine-TF_Rcpt"/>
</dbReference>
<name>A0A7J6D1E2_9TELE</name>
<evidence type="ECO:0000259" key="3">
    <source>
        <dbReference type="Pfam" id="PF01108"/>
    </source>
</evidence>
<accession>A0A7J6D1E2</accession>
<dbReference type="InterPro" id="IPR015373">
    <property type="entry name" value="Interferon/interleukin_rcp_dom"/>
</dbReference>
<dbReference type="SUPFAM" id="SSF49265">
    <property type="entry name" value="Fibronectin type III"/>
    <property type="match status" value="2"/>
</dbReference>
<protein>
    <submittedName>
        <fullName evidence="5">Uncharacterized protein</fullName>
    </submittedName>
</protein>
<dbReference type="InterPro" id="IPR036116">
    <property type="entry name" value="FN3_sf"/>
</dbReference>
<dbReference type="Gene3D" id="2.60.40.10">
    <property type="entry name" value="Immunoglobulins"/>
    <property type="match status" value="2"/>
</dbReference>
<dbReference type="Pfam" id="PF01108">
    <property type="entry name" value="Tissue_fac"/>
    <property type="match status" value="1"/>
</dbReference>
<keyword evidence="6" id="KW-1185">Reference proteome</keyword>
<dbReference type="PANTHER" id="PTHR20859">
    <property type="entry name" value="INTERFERON/INTERLEUKIN RECEPTOR"/>
    <property type="match status" value="1"/>
</dbReference>
<dbReference type="Proteomes" id="UP000579812">
    <property type="component" value="Unassembled WGS sequence"/>
</dbReference>
<keyword evidence="1" id="KW-1133">Transmembrane helix</keyword>
<sequence>MIRHICVGVVLTLLINMEGTFCLNPPQDVRIVQSVLQWKRPPDDDGSFLYTLQYKLDSKTDYEWYNVTSHNGTELRFQITSEFYGAVFRVRSEKGNNVSEWKRSKPVQCVNANFCAPVFKLSVKPGMAYVTMAHMDKSLQREDGENVAFNISFWKVNNGGYSKAEFITTKSENEAIFTLESGQNYCFHVQYSLYGNPYGNVSNQICAIIPETPEMMKSRALLYSILISFLVTAMCGVCIFLLFKHHKKVKQFLQPLRLEIPDHYQEFFRSGEFPLQACPSPSSQSLRSYDMITVIENSHLGQKGQEEEQEKNILTSRFYACS</sequence>
<dbReference type="PANTHER" id="PTHR20859:SF53">
    <property type="entry name" value="INTERLEUKIN-22 RECEPTOR SUBUNIT ALPHA-1"/>
    <property type="match status" value="1"/>
</dbReference>